<accession>A0AAE0G5C3</accession>
<reference evidence="2 3" key="1">
    <citation type="journal article" date="2015" name="Genome Biol. Evol.">
        <title>Comparative Genomics of a Bacterivorous Green Alga Reveals Evolutionary Causalities and Consequences of Phago-Mixotrophic Mode of Nutrition.</title>
        <authorList>
            <person name="Burns J.A."/>
            <person name="Paasch A."/>
            <person name="Narechania A."/>
            <person name="Kim E."/>
        </authorList>
    </citation>
    <scope>NUCLEOTIDE SEQUENCE [LARGE SCALE GENOMIC DNA]</scope>
    <source>
        <strain evidence="2 3">PLY_AMNH</strain>
    </source>
</reference>
<name>A0AAE0G5C3_9CHLO</name>
<evidence type="ECO:0000313" key="2">
    <source>
        <dbReference type="EMBL" id="KAK3271583.1"/>
    </source>
</evidence>
<dbReference type="EMBL" id="LGRX02009596">
    <property type="protein sequence ID" value="KAK3271583.1"/>
    <property type="molecule type" value="Genomic_DNA"/>
</dbReference>
<feature type="compositionally biased region" description="Pro residues" evidence="1">
    <location>
        <begin position="114"/>
        <end position="123"/>
    </location>
</feature>
<comment type="caution">
    <text evidence="2">The sequence shown here is derived from an EMBL/GenBank/DDBJ whole genome shotgun (WGS) entry which is preliminary data.</text>
</comment>
<feature type="region of interest" description="Disordered" evidence="1">
    <location>
        <begin position="111"/>
        <end position="134"/>
    </location>
</feature>
<keyword evidence="3" id="KW-1185">Reference proteome</keyword>
<gene>
    <name evidence="2" type="ORF">CYMTET_20083</name>
</gene>
<feature type="compositionally biased region" description="Polar residues" evidence="1">
    <location>
        <begin position="125"/>
        <end position="134"/>
    </location>
</feature>
<evidence type="ECO:0000256" key="1">
    <source>
        <dbReference type="SAM" id="MobiDB-lite"/>
    </source>
</evidence>
<protein>
    <submittedName>
        <fullName evidence="2">Uncharacterized protein</fullName>
    </submittedName>
</protein>
<sequence>MKKLASENDLLRAKVEKLRSLTAIYKPDVADNIEDEFVPGVNKEVVLARVENMLADEKVNIKWLPDVIEKQIYLNVLSLMLQVMNDVLKGMSMEFAGHRIKFNLTFLDVKMPTTPEPPTPEPPSQGKTQASESS</sequence>
<dbReference type="Proteomes" id="UP001190700">
    <property type="component" value="Unassembled WGS sequence"/>
</dbReference>
<dbReference type="AlphaFoldDB" id="A0AAE0G5C3"/>
<evidence type="ECO:0000313" key="3">
    <source>
        <dbReference type="Proteomes" id="UP001190700"/>
    </source>
</evidence>
<organism evidence="2 3">
    <name type="scientific">Cymbomonas tetramitiformis</name>
    <dbReference type="NCBI Taxonomy" id="36881"/>
    <lineage>
        <taxon>Eukaryota</taxon>
        <taxon>Viridiplantae</taxon>
        <taxon>Chlorophyta</taxon>
        <taxon>Pyramimonadophyceae</taxon>
        <taxon>Pyramimonadales</taxon>
        <taxon>Pyramimonadaceae</taxon>
        <taxon>Cymbomonas</taxon>
    </lineage>
</organism>
<proteinExistence type="predicted"/>